<organism evidence="7 8">
    <name type="scientific">Dioscorea zingiberensis</name>
    <dbReference type="NCBI Taxonomy" id="325984"/>
    <lineage>
        <taxon>Eukaryota</taxon>
        <taxon>Viridiplantae</taxon>
        <taxon>Streptophyta</taxon>
        <taxon>Embryophyta</taxon>
        <taxon>Tracheophyta</taxon>
        <taxon>Spermatophyta</taxon>
        <taxon>Magnoliopsida</taxon>
        <taxon>Liliopsida</taxon>
        <taxon>Dioscoreales</taxon>
        <taxon>Dioscoreaceae</taxon>
        <taxon>Dioscorea</taxon>
    </lineage>
</organism>
<evidence type="ECO:0000256" key="6">
    <source>
        <dbReference type="SAM" id="Phobius"/>
    </source>
</evidence>
<evidence type="ECO:0000256" key="4">
    <source>
        <dbReference type="ARBA" id="ARBA00023136"/>
    </source>
</evidence>
<gene>
    <name evidence="7" type="ORF">J5N97_000367</name>
</gene>
<dbReference type="GO" id="GO:0009744">
    <property type="term" value="P:response to sucrose"/>
    <property type="evidence" value="ECO:0007669"/>
    <property type="project" value="UniProtKB-ARBA"/>
</dbReference>
<dbReference type="InterPro" id="IPR004254">
    <property type="entry name" value="AdipoR/HlyIII-related"/>
</dbReference>
<keyword evidence="3 6" id="KW-1133">Transmembrane helix</keyword>
<dbReference type="GO" id="GO:0016020">
    <property type="term" value="C:membrane"/>
    <property type="evidence" value="ECO:0007669"/>
    <property type="project" value="UniProtKB-SubCell"/>
</dbReference>
<evidence type="ECO:0000256" key="1">
    <source>
        <dbReference type="ARBA" id="ARBA00004141"/>
    </source>
</evidence>
<feature type="transmembrane region" description="Helical" evidence="6">
    <location>
        <begin position="145"/>
        <end position="164"/>
    </location>
</feature>
<dbReference type="Proteomes" id="UP001085076">
    <property type="component" value="Unassembled WGS sequence"/>
</dbReference>
<dbReference type="GO" id="GO:0046872">
    <property type="term" value="F:metal ion binding"/>
    <property type="evidence" value="ECO:0007669"/>
    <property type="project" value="UniProtKB-KW"/>
</dbReference>
<evidence type="ECO:0000256" key="2">
    <source>
        <dbReference type="ARBA" id="ARBA00022692"/>
    </source>
</evidence>
<dbReference type="PANTHER" id="PTHR20855">
    <property type="entry name" value="ADIPOR/PROGESTIN RECEPTOR-RELATED"/>
    <property type="match status" value="1"/>
</dbReference>
<feature type="binding site" evidence="5">
    <location>
        <position position="127"/>
    </location>
    <ligand>
        <name>Zn(2+)</name>
        <dbReference type="ChEBI" id="CHEBI:29105"/>
    </ligand>
</feature>
<protein>
    <recommendedName>
        <fullName evidence="9">Heptahelical transmembrane protein 4-like</fullName>
    </recommendedName>
</protein>
<keyword evidence="5" id="KW-0862">Zinc</keyword>
<feature type="transmembrane region" description="Helical" evidence="6">
    <location>
        <begin position="274"/>
        <end position="296"/>
    </location>
</feature>
<dbReference type="GO" id="GO:0038023">
    <property type="term" value="F:signaling receptor activity"/>
    <property type="evidence" value="ECO:0007669"/>
    <property type="project" value="TreeGrafter"/>
</dbReference>
<dbReference type="OrthoDB" id="529367at2759"/>
<dbReference type="AlphaFoldDB" id="A0A9D5H320"/>
<evidence type="ECO:0008006" key="9">
    <source>
        <dbReference type="Google" id="ProtNLM"/>
    </source>
</evidence>
<keyword evidence="5" id="KW-0479">Metal-binding</keyword>
<keyword evidence="2 6" id="KW-0812">Transmembrane</keyword>
<accession>A0A9D5H320</accession>
<reference evidence="7 8" key="1">
    <citation type="journal article" date="2022" name="Hortic Res">
        <title>The genome of Dioscorea zingiberensis sheds light on the biosynthesis, origin and evolution of the medicinally important diosgenin saponins.</title>
        <authorList>
            <person name="Li Y."/>
            <person name="Tan C."/>
            <person name="Li Z."/>
            <person name="Guo J."/>
            <person name="Li S."/>
            <person name="Chen X."/>
            <person name="Wang C."/>
            <person name="Dai X."/>
            <person name="Yang H."/>
            <person name="Song W."/>
            <person name="Hou L."/>
            <person name="Xu J."/>
            <person name="Tong Z."/>
            <person name="Xu A."/>
            <person name="Yuan X."/>
            <person name="Wang W."/>
            <person name="Yang Q."/>
            <person name="Chen L."/>
            <person name="Sun Z."/>
            <person name="Wang K."/>
            <person name="Pan B."/>
            <person name="Chen J."/>
            <person name="Bao Y."/>
            <person name="Liu F."/>
            <person name="Qi X."/>
            <person name="Gang D.R."/>
            <person name="Wen J."/>
            <person name="Li J."/>
        </authorList>
    </citation>
    <scope>NUCLEOTIDE SEQUENCE [LARGE SCALE GENOMIC DNA]</scope>
    <source>
        <strain evidence="7">Dzin_1.0</strain>
    </source>
</reference>
<evidence type="ECO:0000313" key="8">
    <source>
        <dbReference type="Proteomes" id="UP001085076"/>
    </source>
</evidence>
<evidence type="ECO:0000256" key="3">
    <source>
        <dbReference type="ARBA" id="ARBA00022989"/>
    </source>
</evidence>
<proteinExistence type="predicted"/>
<feature type="binding site" evidence="5">
    <location>
        <position position="272"/>
    </location>
    <ligand>
        <name>Zn(2+)</name>
        <dbReference type="ChEBI" id="CHEBI:29105"/>
    </ligand>
</feature>
<keyword evidence="4 6" id="KW-0472">Membrane</keyword>
<dbReference type="Pfam" id="PF03006">
    <property type="entry name" value="HlyIII"/>
    <property type="match status" value="1"/>
</dbReference>
<comment type="caution">
    <text evidence="7">The sequence shown here is derived from an EMBL/GenBank/DDBJ whole genome shotgun (WGS) entry which is preliminary data.</text>
</comment>
<feature type="transmembrane region" description="Helical" evidence="6">
    <location>
        <begin position="173"/>
        <end position="193"/>
    </location>
</feature>
<feature type="transmembrane region" description="Helical" evidence="6">
    <location>
        <begin position="205"/>
        <end position="224"/>
    </location>
</feature>
<feature type="transmembrane region" description="Helical" evidence="6">
    <location>
        <begin position="75"/>
        <end position="96"/>
    </location>
</feature>
<comment type="subcellular location">
    <subcellularLocation>
        <location evidence="1">Membrane</location>
        <topology evidence="1">Multi-pass membrane protein</topology>
    </subcellularLocation>
</comment>
<dbReference type="GO" id="GO:0009725">
    <property type="term" value="P:response to hormone"/>
    <property type="evidence" value="ECO:0007669"/>
    <property type="project" value="TreeGrafter"/>
</dbReference>
<dbReference type="EMBL" id="JAGGNH010000023">
    <property type="protein sequence ID" value="KAJ0961412.1"/>
    <property type="molecule type" value="Genomic_DNA"/>
</dbReference>
<keyword evidence="8" id="KW-1185">Reference proteome</keyword>
<sequence>MASAATLEKTCSFYSIDTKEKKRSCKEDKCELVGFDSLPTFLKDNEFILNYYRSEWPWKQTILSIFSIHNETLNIWTHLIGFIIFLTLTLCTMAFVPLPFVNQSPSDTVIALNASEALSSSTTCVCHLLSCHSAHCAYTMLRLDYTGISTLIVTSFYPLVYYTFMCDPFVRNIYIGFITAFGVATILVSLVPVFQTPEFRSVRALLFFCMGVSGLVPIIHKLMVFGDQPVAVMTTVYELVMGGFYGLGVVVYAARVPERWMPGMFDLVGHSHQLFHVLVIAGAYTHYLASVMYLNWREMEGC</sequence>
<feature type="binding site" evidence="5">
    <location>
        <position position="276"/>
    </location>
    <ligand>
        <name>Zn(2+)</name>
        <dbReference type="ChEBI" id="CHEBI:29105"/>
    </ligand>
</feature>
<evidence type="ECO:0000256" key="5">
    <source>
        <dbReference type="PIRSR" id="PIRSR604254-1"/>
    </source>
</evidence>
<evidence type="ECO:0000313" key="7">
    <source>
        <dbReference type="EMBL" id="KAJ0961412.1"/>
    </source>
</evidence>
<dbReference type="PANTHER" id="PTHR20855:SF113">
    <property type="entry name" value="HAEMOLYSIN-III RELATED FAMILY PROTEIN, EXPRESSED"/>
    <property type="match status" value="1"/>
</dbReference>
<name>A0A9D5H320_9LILI</name>
<feature type="transmembrane region" description="Helical" evidence="6">
    <location>
        <begin position="236"/>
        <end position="254"/>
    </location>
</feature>